<name>A0A100JV89_STRSC</name>
<evidence type="ECO:0000313" key="2">
    <source>
        <dbReference type="Proteomes" id="UP000067448"/>
    </source>
</evidence>
<reference evidence="1 2" key="2">
    <citation type="journal article" date="2016" name="Genome Announc.">
        <title>Draft Genome Sequences of Streptomyces scabiei S58, Streptomyces turgidiscabies T45, and Streptomyces acidiscabies a10, the Pathogens of Potato Common Scab, Isolated in Japan.</title>
        <authorList>
            <person name="Tomihama T."/>
            <person name="Nishi Y."/>
            <person name="Sakai M."/>
            <person name="Ikenaga M."/>
            <person name="Okubo T."/>
            <person name="Ikeda S."/>
        </authorList>
    </citation>
    <scope>NUCLEOTIDE SEQUENCE [LARGE SCALE GENOMIC DNA]</scope>
    <source>
        <strain evidence="1 2">S58</strain>
    </source>
</reference>
<protein>
    <submittedName>
        <fullName evidence="1">Uncharacterized protein</fullName>
    </submittedName>
</protein>
<dbReference type="AlphaFoldDB" id="A0A100JV89"/>
<reference evidence="2" key="3">
    <citation type="submission" date="2016-02" db="EMBL/GenBank/DDBJ databases">
        <title>Draft genome of pathogenic Streptomyces sp. in Japan.</title>
        <authorList>
            <person name="Tomihama T."/>
            <person name="Ikenaga M."/>
            <person name="Sakai M."/>
            <person name="Okubo T."/>
            <person name="Ikeda S."/>
        </authorList>
    </citation>
    <scope>NUCLEOTIDE SEQUENCE [LARGE SCALE GENOMIC DNA]</scope>
    <source>
        <strain evidence="2">S58</strain>
    </source>
</reference>
<dbReference type="EMBL" id="BCMM01000039">
    <property type="protein sequence ID" value="GAQ66314.1"/>
    <property type="molecule type" value="Genomic_DNA"/>
</dbReference>
<sequence>MCRDFTVHVEPDGLPRYPPLIEGEKRDYRAWVAAVVDTIRLLTGYEPDDLVAFAITMEAVIAADVSDPKVRRGTRPASGTP</sequence>
<proteinExistence type="predicted"/>
<accession>A0A100JV89</accession>
<comment type="caution">
    <text evidence="1">The sequence shown here is derived from an EMBL/GenBank/DDBJ whole genome shotgun (WGS) entry which is preliminary data.</text>
</comment>
<reference evidence="2" key="1">
    <citation type="submission" date="2015-11" db="EMBL/GenBank/DDBJ databases">
        <authorList>
            <consortium name="Cross-ministerial Strategic Innovation Promotion Program (SIP) consortium"/>
            <person name="Tomihama T."/>
            <person name="Ikenaga M."/>
            <person name="Sakai M."/>
            <person name="Okubo T."/>
            <person name="Ikeda S."/>
        </authorList>
    </citation>
    <scope>NUCLEOTIDE SEQUENCE [LARGE SCALE GENOMIC DNA]</scope>
    <source>
        <strain evidence="2">S58</strain>
    </source>
</reference>
<dbReference type="Proteomes" id="UP000067448">
    <property type="component" value="Unassembled WGS sequence"/>
</dbReference>
<gene>
    <name evidence="1" type="ORF">SsS58_06745</name>
</gene>
<evidence type="ECO:0000313" key="1">
    <source>
        <dbReference type="EMBL" id="GAQ66314.1"/>
    </source>
</evidence>
<organism evidence="1 2">
    <name type="scientific">Streptomyces scabiei</name>
    <dbReference type="NCBI Taxonomy" id="1930"/>
    <lineage>
        <taxon>Bacteria</taxon>
        <taxon>Bacillati</taxon>
        <taxon>Actinomycetota</taxon>
        <taxon>Actinomycetes</taxon>
        <taxon>Kitasatosporales</taxon>
        <taxon>Streptomycetaceae</taxon>
        <taxon>Streptomyces</taxon>
    </lineage>
</organism>